<keyword evidence="5" id="KW-0963">Cytoplasm</keyword>
<evidence type="ECO:0000256" key="12">
    <source>
        <dbReference type="ARBA" id="ARBA00023128"/>
    </source>
</evidence>
<keyword evidence="12" id="KW-0496">Mitochondrion</keyword>
<organism evidence="23 24">
    <name type="scientific">Plakobranchus ocellatus</name>
    <dbReference type="NCBI Taxonomy" id="259542"/>
    <lineage>
        <taxon>Eukaryota</taxon>
        <taxon>Metazoa</taxon>
        <taxon>Spiralia</taxon>
        <taxon>Lophotrochozoa</taxon>
        <taxon>Mollusca</taxon>
        <taxon>Gastropoda</taxon>
        <taxon>Heterobranchia</taxon>
        <taxon>Euthyneura</taxon>
        <taxon>Panpulmonata</taxon>
        <taxon>Sacoglossa</taxon>
        <taxon>Placobranchoidea</taxon>
        <taxon>Plakobranchidae</taxon>
        <taxon>Plakobranchus</taxon>
    </lineage>
</organism>
<evidence type="ECO:0000256" key="4">
    <source>
        <dbReference type="ARBA" id="ARBA00012392"/>
    </source>
</evidence>
<dbReference type="PROSITE" id="PS51219">
    <property type="entry name" value="DPCK"/>
    <property type="match status" value="1"/>
</dbReference>
<dbReference type="Gene3D" id="3.40.50.300">
    <property type="entry name" value="P-loop containing nucleotide triphosphate hydrolases"/>
    <property type="match status" value="1"/>
</dbReference>
<dbReference type="GO" id="GO:0005759">
    <property type="term" value="C:mitochondrial matrix"/>
    <property type="evidence" value="ECO:0007669"/>
    <property type="project" value="UniProtKB-SubCell"/>
</dbReference>
<evidence type="ECO:0000256" key="14">
    <source>
        <dbReference type="ARBA" id="ARBA00051310"/>
    </source>
</evidence>
<comment type="pathway">
    <text evidence="18">Cofactor biosynthesis; coenzyme A biosynthesis; CoA from (R)-pantothenate: step 5/5.</text>
</comment>
<dbReference type="GO" id="GO:0015937">
    <property type="term" value="P:coenzyme A biosynthetic process"/>
    <property type="evidence" value="ECO:0007669"/>
    <property type="project" value="InterPro"/>
</dbReference>
<comment type="subcellular location">
    <subcellularLocation>
        <location evidence="2">Cytoplasm</location>
    </subcellularLocation>
    <subcellularLocation>
        <location evidence="1">Mitochondrion matrix</location>
    </subcellularLocation>
</comment>
<keyword evidence="10" id="KW-0418">Kinase</keyword>
<evidence type="ECO:0000256" key="15">
    <source>
        <dbReference type="ARBA" id="ARBA00051912"/>
    </source>
</evidence>
<proteinExistence type="inferred from homology"/>
<evidence type="ECO:0000256" key="8">
    <source>
        <dbReference type="ARBA" id="ARBA00022695"/>
    </source>
</evidence>
<dbReference type="PANTHER" id="PTHR10695">
    <property type="entry name" value="DEPHOSPHO-COA KINASE-RELATED"/>
    <property type="match status" value="1"/>
</dbReference>
<evidence type="ECO:0000256" key="10">
    <source>
        <dbReference type="ARBA" id="ARBA00022777"/>
    </source>
</evidence>
<evidence type="ECO:0000256" key="17">
    <source>
        <dbReference type="ARBA" id="ARBA00060565"/>
    </source>
</evidence>
<evidence type="ECO:0000256" key="7">
    <source>
        <dbReference type="ARBA" id="ARBA00022679"/>
    </source>
</evidence>
<keyword evidence="6" id="KW-0597">Phosphoprotein</keyword>
<dbReference type="GO" id="GO:0004140">
    <property type="term" value="F:dephospho-CoA kinase activity"/>
    <property type="evidence" value="ECO:0007669"/>
    <property type="project" value="UniProtKB-EC"/>
</dbReference>
<dbReference type="HAMAP" id="MF_00376">
    <property type="entry name" value="Dephospho_CoA_kinase"/>
    <property type="match status" value="1"/>
</dbReference>
<dbReference type="CDD" id="cd02022">
    <property type="entry name" value="DPCK"/>
    <property type="match status" value="1"/>
</dbReference>
<dbReference type="GO" id="GO:0004595">
    <property type="term" value="F:pantetheine-phosphate adenylyltransferase activity"/>
    <property type="evidence" value="ECO:0007669"/>
    <property type="project" value="UniProtKB-EC"/>
</dbReference>
<accession>A0AAV4BW47</accession>
<protein>
    <recommendedName>
        <fullName evidence="21">Bifunctional coenzyme A synthase</fullName>
        <ecNumber evidence="20">2.7.1.24</ecNumber>
        <ecNumber evidence="4">2.7.7.3</ecNumber>
    </recommendedName>
</protein>
<dbReference type="AlphaFoldDB" id="A0AAV4BW47"/>
<comment type="subunit">
    <text evidence="3">Monomer.</text>
</comment>
<evidence type="ECO:0000256" key="21">
    <source>
        <dbReference type="ARBA" id="ARBA00067394"/>
    </source>
</evidence>
<sequence length="545" mass="59684">MLAKTGLLILTQPISYVKTLIPKVIAEASVVVSETLYVCLQPALQSQHVTHSSLLQPLTLTQEVESCLASFYRSVSGVCHTLDVKVLLAHICSNTAQYSVTPYSLQKPVSLLLSDSLIVKDLWQKNPVHLTGALKSAFSNLDSNLDFHFVKSSGDGQASENFSETGSSSEPVVIYPNVVLGGTFDRLHDGHKLLLSQSSLLCGKKLTIGITDGEVNKKKLLWELMQPYPLREQQVVSFVSEIKPTITLEPVQIFDPFGPTITDPDLQCLVVSQETSAGGEAVNRERLKVGFPCLKMVAIDLVDDACRSADEEEKISSSSLRKRALGTLLHPIPSRPNLPPSPYIVGVVGGIASGKTRLCSVLGSLGAKIIDCDLLGHRAYVKGTDAHRQIVEEFGEIVVGEDGEINRQKLGPIVFSDKSRLSKLNSIVWPAICSLAEKEIKQTTSGVIVLEAAVLLEAGWDSMVHEVWTTFVTREEAVKRIMTRNGLSQEAAEKRIDSQLSNIDRIQKCNVAICTQWEVQVTDKQIKKAWALLQTRIKSLAQNKL</sequence>
<dbReference type="InterPro" id="IPR001977">
    <property type="entry name" value="Depp_CoAkinase"/>
</dbReference>
<evidence type="ECO:0000256" key="20">
    <source>
        <dbReference type="ARBA" id="ARBA00066359"/>
    </source>
</evidence>
<dbReference type="GO" id="GO:0005524">
    <property type="term" value="F:ATP binding"/>
    <property type="evidence" value="ECO:0007669"/>
    <property type="project" value="UniProtKB-KW"/>
</dbReference>
<gene>
    <name evidence="23" type="ORF">PoB_005119000</name>
</gene>
<evidence type="ECO:0000313" key="23">
    <source>
        <dbReference type="EMBL" id="GFO24685.1"/>
    </source>
</evidence>
<reference evidence="23 24" key="1">
    <citation type="journal article" date="2021" name="Elife">
        <title>Chloroplast acquisition without the gene transfer in kleptoplastic sea slugs, Plakobranchus ocellatus.</title>
        <authorList>
            <person name="Maeda T."/>
            <person name="Takahashi S."/>
            <person name="Yoshida T."/>
            <person name="Shimamura S."/>
            <person name="Takaki Y."/>
            <person name="Nagai Y."/>
            <person name="Toyoda A."/>
            <person name="Suzuki Y."/>
            <person name="Arimoto A."/>
            <person name="Ishii H."/>
            <person name="Satoh N."/>
            <person name="Nishiyama T."/>
            <person name="Hasebe M."/>
            <person name="Maruyama T."/>
            <person name="Minagawa J."/>
            <person name="Obokata J."/>
            <person name="Shigenobu S."/>
        </authorList>
    </citation>
    <scope>NUCLEOTIDE SEQUENCE [LARGE SCALE GENOMIC DNA]</scope>
</reference>
<dbReference type="SUPFAM" id="SSF52540">
    <property type="entry name" value="P-loop containing nucleoside triphosphate hydrolases"/>
    <property type="match status" value="1"/>
</dbReference>
<keyword evidence="11" id="KW-0067">ATP-binding</keyword>
<evidence type="ECO:0000256" key="18">
    <source>
        <dbReference type="ARBA" id="ARBA00060696"/>
    </source>
</evidence>
<keyword evidence="13" id="KW-0511">Multifunctional enzyme</keyword>
<evidence type="ECO:0000256" key="2">
    <source>
        <dbReference type="ARBA" id="ARBA00004496"/>
    </source>
</evidence>
<comment type="catalytic activity">
    <reaction evidence="14">
        <text>(R)-4'-phosphopantetheine + ATP + H(+) = 3'-dephospho-CoA + diphosphate</text>
        <dbReference type="Rhea" id="RHEA:19801"/>
        <dbReference type="ChEBI" id="CHEBI:15378"/>
        <dbReference type="ChEBI" id="CHEBI:30616"/>
        <dbReference type="ChEBI" id="CHEBI:33019"/>
        <dbReference type="ChEBI" id="CHEBI:57328"/>
        <dbReference type="ChEBI" id="CHEBI:61723"/>
        <dbReference type="EC" id="2.7.7.3"/>
    </reaction>
    <physiologicalReaction direction="left-to-right" evidence="14">
        <dbReference type="Rhea" id="RHEA:19802"/>
    </physiologicalReaction>
</comment>
<dbReference type="EMBL" id="BLXT01005617">
    <property type="protein sequence ID" value="GFO24685.1"/>
    <property type="molecule type" value="Genomic_DNA"/>
</dbReference>
<comment type="pathway">
    <text evidence="17">Cofactor biosynthesis; coenzyme A biosynthesis; CoA from (R)-pantothenate: step 4/5.</text>
</comment>
<keyword evidence="8" id="KW-0548">Nucleotidyltransferase</keyword>
<evidence type="ECO:0000256" key="13">
    <source>
        <dbReference type="ARBA" id="ARBA00023268"/>
    </source>
</evidence>
<evidence type="ECO:0000313" key="24">
    <source>
        <dbReference type="Proteomes" id="UP000735302"/>
    </source>
</evidence>
<comment type="catalytic activity">
    <reaction evidence="15">
        <text>3'-dephospho-CoA + ATP = ADP + CoA + H(+)</text>
        <dbReference type="Rhea" id="RHEA:18245"/>
        <dbReference type="ChEBI" id="CHEBI:15378"/>
        <dbReference type="ChEBI" id="CHEBI:30616"/>
        <dbReference type="ChEBI" id="CHEBI:57287"/>
        <dbReference type="ChEBI" id="CHEBI:57328"/>
        <dbReference type="ChEBI" id="CHEBI:456216"/>
        <dbReference type="EC" id="2.7.1.24"/>
    </reaction>
    <physiologicalReaction direction="left-to-right" evidence="15">
        <dbReference type="Rhea" id="RHEA:18246"/>
    </physiologicalReaction>
</comment>
<dbReference type="CDD" id="cd02164">
    <property type="entry name" value="PPAT_CoAS"/>
    <property type="match status" value="1"/>
</dbReference>
<dbReference type="EC" id="2.7.1.24" evidence="20"/>
<dbReference type="EC" id="2.7.7.3" evidence="4"/>
<dbReference type="Proteomes" id="UP000735302">
    <property type="component" value="Unassembled WGS sequence"/>
</dbReference>
<evidence type="ECO:0000256" key="11">
    <source>
        <dbReference type="ARBA" id="ARBA00022840"/>
    </source>
</evidence>
<dbReference type="InterPro" id="IPR004821">
    <property type="entry name" value="Cyt_trans-like"/>
</dbReference>
<dbReference type="SUPFAM" id="SSF52374">
    <property type="entry name" value="Nucleotidylyl transferase"/>
    <property type="match status" value="1"/>
</dbReference>
<dbReference type="Gene3D" id="3.40.50.620">
    <property type="entry name" value="HUPs"/>
    <property type="match status" value="1"/>
</dbReference>
<evidence type="ECO:0000259" key="22">
    <source>
        <dbReference type="Pfam" id="PF01467"/>
    </source>
</evidence>
<keyword evidence="7" id="KW-0808">Transferase</keyword>
<dbReference type="InterPro" id="IPR027417">
    <property type="entry name" value="P-loop_NTPase"/>
</dbReference>
<dbReference type="Pfam" id="PF01467">
    <property type="entry name" value="CTP_transf_like"/>
    <property type="match status" value="1"/>
</dbReference>
<keyword evidence="9" id="KW-0547">Nucleotide-binding</keyword>
<evidence type="ECO:0000256" key="6">
    <source>
        <dbReference type="ARBA" id="ARBA00022553"/>
    </source>
</evidence>
<dbReference type="FunFam" id="3.40.50.620:FF:000089">
    <property type="entry name" value="Bifunctional coenzyme A synthase"/>
    <property type="match status" value="1"/>
</dbReference>
<name>A0AAV4BW47_9GAST</name>
<comment type="function">
    <text evidence="16">Bifunctional enzyme that catalyzes the fourth and fifth sequential steps of CoA biosynthetic pathway. The fourth reaction is catalyzed by the phosphopantetheine adenylyltransferase, coded by the coaD domain; the fifth reaction is catalyzed by the dephospho-CoA kinase, coded by the coaE domain. May act as a point of CoA biosynthesis regulation.</text>
</comment>
<dbReference type="Pfam" id="PF01121">
    <property type="entry name" value="CoaE"/>
    <property type="match status" value="1"/>
</dbReference>
<evidence type="ECO:0000256" key="19">
    <source>
        <dbReference type="ARBA" id="ARBA00061673"/>
    </source>
</evidence>
<evidence type="ECO:0000256" key="1">
    <source>
        <dbReference type="ARBA" id="ARBA00004305"/>
    </source>
</evidence>
<dbReference type="InterPro" id="IPR014729">
    <property type="entry name" value="Rossmann-like_a/b/a_fold"/>
</dbReference>
<evidence type="ECO:0000256" key="16">
    <source>
        <dbReference type="ARBA" id="ARBA00059677"/>
    </source>
</evidence>
<evidence type="ECO:0000256" key="3">
    <source>
        <dbReference type="ARBA" id="ARBA00011245"/>
    </source>
</evidence>
<keyword evidence="24" id="KW-1185">Reference proteome</keyword>
<comment type="caution">
    <text evidence="23">The sequence shown here is derived from an EMBL/GenBank/DDBJ whole genome shotgun (WGS) entry which is preliminary data.</text>
</comment>
<dbReference type="NCBIfam" id="TIGR00152">
    <property type="entry name" value="dephospho-CoA kinase"/>
    <property type="match status" value="1"/>
</dbReference>
<evidence type="ECO:0000256" key="9">
    <source>
        <dbReference type="ARBA" id="ARBA00022741"/>
    </source>
</evidence>
<dbReference type="PANTHER" id="PTHR10695:SF46">
    <property type="entry name" value="BIFUNCTIONAL COENZYME A SYNTHASE-RELATED"/>
    <property type="match status" value="1"/>
</dbReference>
<dbReference type="FunFam" id="3.40.50.300:FF:000899">
    <property type="entry name" value="Bifunctional coenzyme A synthase"/>
    <property type="match status" value="1"/>
</dbReference>
<comment type="similarity">
    <text evidence="19">In the central section; belongs to the eukaryotic CoaD family.</text>
</comment>
<evidence type="ECO:0000256" key="5">
    <source>
        <dbReference type="ARBA" id="ARBA00022490"/>
    </source>
</evidence>
<feature type="domain" description="Cytidyltransferase-like" evidence="22">
    <location>
        <begin position="179"/>
        <end position="323"/>
    </location>
</feature>